<evidence type="ECO:0000256" key="2">
    <source>
        <dbReference type="SAM" id="MobiDB-lite"/>
    </source>
</evidence>
<dbReference type="InterPro" id="IPR025660">
    <property type="entry name" value="Pept_his_AS"/>
</dbReference>
<dbReference type="InterPro" id="IPR036116">
    <property type="entry name" value="FN3_sf"/>
</dbReference>
<feature type="signal peptide" evidence="3">
    <location>
        <begin position="1"/>
        <end position="28"/>
    </location>
</feature>
<dbReference type="InterPro" id="IPR013783">
    <property type="entry name" value="Ig-like_fold"/>
</dbReference>
<dbReference type="SMART" id="SM00060">
    <property type="entry name" value="FN3"/>
    <property type="match status" value="3"/>
</dbReference>
<feature type="region of interest" description="Disordered" evidence="2">
    <location>
        <begin position="52"/>
        <end position="113"/>
    </location>
</feature>
<dbReference type="PROSITE" id="PS50853">
    <property type="entry name" value="FN3"/>
    <property type="match status" value="1"/>
</dbReference>
<dbReference type="CDD" id="cd00063">
    <property type="entry name" value="FN3"/>
    <property type="match status" value="1"/>
</dbReference>
<dbReference type="InterPro" id="IPR000668">
    <property type="entry name" value="Peptidase_C1A_C"/>
</dbReference>
<dbReference type="Pfam" id="PF00112">
    <property type="entry name" value="Peptidase_C1"/>
    <property type="match status" value="1"/>
</dbReference>
<comment type="caution">
    <text evidence="5">The sequence shown here is derived from an EMBL/GenBank/DDBJ whole genome shotgun (WGS) entry which is preliminary data.</text>
</comment>
<dbReference type="RefSeq" id="WP_158422596.1">
    <property type="nucleotide sequence ID" value="NZ_JAOQJL010000040.1"/>
</dbReference>
<keyword evidence="6" id="KW-1185">Reference proteome</keyword>
<dbReference type="Gene3D" id="3.90.70.10">
    <property type="entry name" value="Cysteine proteinases"/>
    <property type="match status" value="1"/>
</dbReference>
<feature type="compositionally biased region" description="Acidic residues" evidence="2">
    <location>
        <begin position="52"/>
        <end position="90"/>
    </location>
</feature>
<dbReference type="InterPro" id="IPR003961">
    <property type="entry name" value="FN3_dom"/>
</dbReference>
<protein>
    <recommendedName>
        <fullName evidence="4">Fibronectin type-III domain-containing protein</fullName>
    </recommendedName>
</protein>
<dbReference type="InterPro" id="IPR038765">
    <property type="entry name" value="Papain-like_cys_pep_sf"/>
</dbReference>
<keyword evidence="3" id="KW-0732">Signal</keyword>
<dbReference type="SUPFAM" id="SSF54001">
    <property type="entry name" value="Cysteine proteinases"/>
    <property type="match status" value="1"/>
</dbReference>
<feature type="domain" description="Fibronectin type-III" evidence="4">
    <location>
        <begin position="589"/>
        <end position="681"/>
    </location>
</feature>
<evidence type="ECO:0000313" key="6">
    <source>
        <dbReference type="Proteomes" id="UP001652409"/>
    </source>
</evidence>
<gene>
    <name evidence="5" type="ORF">OCV61_15605</name>
</gene>
<dbReference type="SMART" id="SM00645">
    <property type="entry name" value="Pept_C1"/>
    <property type="match status" value="1"/>
</dbReference>
<comment type="similarity">
    <text evidence="1">Belongs to the peptidase C1 family.</text>
</comment>
<proteinExistence type="inferred from homology"/>
<evidence type="ECO:0000313" key="5">
    <source>
        <dbReference type="EMBL" id="MCU6766809.1"/>
    </source>
</evidence>
<evidence type="ECO:0000256" key="3">
    <source>
        <dbReference type="SAM" id="SignalP"/>
    </source>
</evidence>
<accession>A0ABT2TX44</accession>
<feature type="chain" id="PRO_5046900828" description="Fibronectin type-III domain-containing protein" evidence="3">
    <location>
        <begin position="29"/>
        <end position="865"/>
    </location>
</feature>
<dbReference type="EMBL" id="JAOQJL010000040">
    <property type="protein sequence ID" value="MCU6766809.1"/>
    <property type="molecule type" value="Genomic_DNA"/>
</dbReference>
<reference evidence="5 6" key="1">
    <citation type="journal article" date="2021" name="ISME Commun">
        <title>Automated analysis of genomic sequences facilitates high-throughput and comprehensive description of bacteria.</title>
        <authorList>
            <person name="Hitch T.C.A."/>
        </authorList>
    </citation>
    <scope>NUCLEOTIDE SEQUENCE [LARGE SCALE GENOMIC DNA]</scope>
    <source>
        <strain evidence="5 6">Sanger_23</strain>
    </source>
</reference>
<dbReference type="PROSITE" id="PS00639">
    <property type="entry name" value="THIOL_PROTEASE_HIS"/>
    <property type="match status" value="1"/>
</dbReference>
<evidence type="ECO:0000256" key="1">
    <source>
        <dbReference type="ARBA" id="ARBA00008455"/>
    </source>
</evidence>
<dbReference type="PANTHER" id="PTHR12411">
    <property type="entry name" value="CYSTEINE PROTEASE FAMILY C1-RELATED"/>
    <property type="match status" value="1"/>
</dbReference>
<dbReference type="CDD" id="cd02619">
    <property type="entry name" value="Peptidase_C1"/>
    <property type="match status" value="1"/>
</dbReference>
<evidence type="ECO:0000259" key="4">
    <source>
        <dbReference type="PROSITE" id="PS50853"/>
    </source>
</evidence>
<dbReference type="InterPro" id="IPR000169">
    <property type="entry name" value="Pept_cys_AS"/>
</dbReference>
<name>A0ABT2TX44_9FIRM</name>
<dbReference type="Gene3D" id="2.60.40.10">
    <property type="entry name" value="Immunoglobulins"/>
    <property type="match status" value="3"/>
</dbReference>
<dbReference type="InterPro" id="IPR013128">
    <property type="entry name" value="Peptidase_C1A"/>
</dbReference>
<dbReference type="PROSITE" id="PS00139">
    <property type="entry name" value="THIOL_PROTEASE_CYS"/>
    <property type="match status" value="1"/>
</dbReference>
<dbReference type="Proteomes" id="UP001652409">
    <property type="component" value="Unassembled WGS sequence"/>
</dbReference>
<sequence>MRKKNIWKQLLSLTLSGVLLLGSAPVSGEELFSESEDTLYTGVEAQVFSEEEAQAFSEEEEQVQDVPAEEDTDQVQDVFEDEAEEAENEVGEFQSAKEQSEDLFSSGEVTDEDSQALTEEEIAAQKAPMEELSPILVVEDPFSTSSGISGRSRSYGSSLPSRYDTRGAYTSQVKNQKPYGMCWAFTTAAGMETSLLMKGQGLYDLSEEHLAYFFANRLNDPLGNTANDKNIVSGSYREGGNQVLASLFLSTWSGMGLESQAPYPTDATHTEQYDTKPSTSLAYQTSAYLTDAVFSGYDVGKIKELIYQYGAVGMSLWLDGSYYDAINYTYGYPYEGSGANHAVTLVGWDDSFDKNNFPAASKVTRNGAWIAKNSWGSEWGDGGYFYISYDNKSNYNIVAEGATVAPAYTNNYFYDGSSALSSLSLKKQTASSGATMAANVFTATAGNGNGEVLGEVVLATHSDAGLFGIQVYTNLTNPADPTSGIPAYSTPVQFYQTYAGISTVKVPEVTLTQGSMYSVVITNLGSSSIDFLCETEGNYSWVRFQPGLAIEQSFAYNSKDGWSDLYEDGMCLRIKAHTRTLSGPVTIAAPGFLTAASASYKQINLSWSAVSGVSGYEIYRKAKGGSYQKLGNTSYGTTSYKDGSARYGVTYTYKVRAYTNVSSGKLYSSFSREKSAKAALAVPMVSVKVSGSMYNKVSWTKSYGAQGYVVYRKVSKGKWKRIATLKGSSVLSYKDKKISATTVYEYAVRAYRKINGKNVTSGYKSSGKYKSAAARQKVSSVTNTRYGLRIRWKTQTKCDGYFLYRREGKGKWKRIGTVSSGKRSVYFDNTVKKGKSYAYYVRAYVKEPYGIVAGRYTKSVAVRKK</sequence>
<organism evidence="5 6">
    <name type="scientific">Blautia ammoniilytica</name>
    <dbReference type="NCBI Taxonomy" id="2981782"/>
    <lineage>
        <taxon>Bacteria</taxon>
        <taxon>Bacillati</taxon>
        <taxon>Bacillota</taxon>
        <taxon>Clostridia</taxon>
        <taxon>Lachnospirales</taxon>
        <taxon>Lachnospiraceae</taxon>
        <taxon>Blautia</taxon>
    </lineage>
</organism>
<dbReference type="SUPFAM" id="SSF49265">
    <property type="entry name" value="Fibronectin type III"/>
    <property type="match status" value="2"/>
</dbReference>